<comment type="caution">
    <text evidence="1">The sequence shown here is derived from an EMBL/GenBank/DDBJ whole genome shotgun (WGS) entry which is preliminary data.</text>
</comment>
<reference evidence="1" key="1">
    <citation type="journal article" date="2021" name="Open Biol.">
        <title>Shared evolutionary footprints suggest mitochondrial oxidative damage underlies multiple complex I losses in fungi.</title>
        <authorList>
            <person name="Schikora-Tamarit M.A."/>
            <person name="Marcet-Houben M."/>
            <person name="Nosek J."/>
            <person name="Gabaldon T."/>
        </authorList>
    </citation>
    <scope>NUCLEOTIDE SEQUENCE</scope>
    <source>
        <strain evidence="1">CBS2887</strain>
    </source>
</reference>
<evidence type="ECO:0000313" key="2">
    <source>
        <dbReference type="Proteomes" id="UP000774326"/>
    </source>
</evidence>
<dbReference type="Proteomes" id="UP000774326">
    <property type="component" value="Unassembled WGS sequence"/>
</dbReference>
<organism evidence="1 2">
    <name type="scientific">Wickerhamomyces pijperi</name>
    <name type="common">Yeast</name>
    <name type="synonym">Pichia pijperi</name>
    <dbReference type="NCBI Taxonomy" id="599730"/>
    <lineage>
        <taxon>Eukaryota</taxon>
        <taxon>Fungi</taxon>
        <taxon>Dikarya</taxon>
        <taxon>Ascomycota</taxon>
        <taxon>Saccharomycotina</taxon>
        <taxon>Saccharomycetes</taxon>
        <taxon>Phaffomycetales</taxon>
        <taxon>Wickerhamomycetaceae</taxon>
        <taxon>Wickerhamomyces</taxon>
    </lineage>
</organism>
<dbReference type="EMBL" id="JAEUBG010000835">
    <property type="protein sequence ID" value="KAH3687453.1"/>
    <property type="molecule type" value="Genomic_DNA"/>
</dbReference>
<evidence type="ECO:0000313" key="1">
    <source>
        <dbReference type="EMBL" id="KAH3687453.1"/>
    </source>
</evidence>
<accession>A0A9P8TPS0</accession>
<gene>
    <name evidence="1" type="ORF">WICPIJ_001563</name>
</gene>
<sequence length="103" mass="10734">MGIGSVFNTLDNVRHGTGTVGSQNLNSDDLSLLGNTVVLGTNGTSTVSTVTVTIDIGITRWDGLTPDSTAFKVVVRSVDTSVNDVGCDTFTTFAIVQVLVERA</sequence>
<protein>
    <submittedName>
        <fullName evidence="1">Uncharacterized protein</fullName>
    </submittedName>
</protein>
<proteinExistence type="predicted"/>
<dbReference type="AlphaFoldDB" id="A0A9P8TPS0"/>
<name>A0A9P8TPS0_WICPI</name>
<reference evidence="1" key="2">
    <citation type="submission" date="2021-01" db="EMBL/GenBank/DDBJ databases">
        <authorList>
            <person name="Schikora-Tamarit M.A."/>
        </authorList>
    </citation>
    <scope>NUCLEOTIDE SEQUENCE</scope>
    <source>
        <strain evidence="1">CBS2887</strain>
    </source>
</reference>
<keyword evidence="2" id="KW-1185">Reference proteome</keyword>